<comment type="caution">
    <text evidence="7">The sequence shown here is derived from an EMBL/GenBank/DDBJ whole genome shotgun (WGS) entry which is preliminary data.</text>
</comment>
<comment type="catalytic activity">
    <reaction evidence="1">
        <text>Hydrolysis of alkylated DNA, releasing 3-methyladenine, 3-methylguanine, 7-methylguanine and 7-methyladenine.</text>
        <dbReference type="EC" id="3.2.2.21"/>
    </reaction>
</comment>
<comment type="similarity">
    <text evidence="2">Belongs to the alkylbase DNA glycosidase AlkA family.</text>
</comment>
<dbReference type="Proteomes" id="UP000808146">
    <property type="component" value="Unassembled WGS sequence"/>
</dbReference>
<dbReference type="FunFam" id="1.10.340.30:FF:000004">
    <property type="entry name" value="DNA-3-methyladenine glycosylase II"/>
    <property type="match status" value="1"/>
</dbReference>
<evidence type="ECO:0000256" key="2">
    <source>
        <dbReference type="ARBA" id="ARBA00010817"/>
    </source>
</evidence>
<dbReference type="SMART" id="SM00478">
    <property type="entry name" value="ENDO3c"/>
    <property type="match status" value="1"/>
</dbReference>
<dbReference type="GO" id="GO:0032131">
    <property type="term" value="F:alkylated DNA binding"/>
    <property type="evidence" value="ECO:0007669"/>
    <property type="project" value="TreeGrafter"/>
</dbReference>
<dbReference type="Gene3D" id="1.10.1670.40">
    <property type="match status" value="1"/>
</dbReference>
<name>A0A9D7LJP1_9RHOO</name>
<evidence type="ECO:0000256" key="4">
    <source>
        <dbReference type="ARBA" id="ARBA00022763"/>
    </source>
</evidence>
<dbReference type="EC" id="3.2.2.21" evidence="3"/>
<evidence type="ECO:0000256" key="5">
    <source>
        <dbReference type="ARBA" id="ARBA00023204"/>
    </source>
</evidence>
<dbReference type="InterPro" id="IPR000035">
    <property type="entry name" value="Alkylbase_DNA_glycsylse_CS"/>
</dbReference>
<evidence type="ECO:0000256" key="3">
    <source>
        <dbReference type="ARBA" id="ARBA00012000"/>
    </source>
</evidence>
<dbReference type="PANTHER" id="PTHR43003:SF5">
    <property type="entry name" value="DNA-3-METHYLADENINE GLYCOSYLASE"/>
    <property type="match status" value="1"/>
</dbReference>
<evidence type="ECO:0000256" key="1">
    <source>
        <dbReference type="ARBA" id="ARBA00000086"/>
    </source>
</evidence>
<keyword evidence="5" id="KW-0234">DNA repair</keyword>
<evidence type="ECO:0000313" key="7">
    <source>
        <dbReference type="EMBL" id="MBK8888886.1"/>
    </source>
</evidence>
<sequence>MIPPYWQQAARELAASDERMGDLVERYSGLGLVSRGDPFATLARSIVGQQISVKAADAVWGRFVAALADVSPRAVLAAGEEGLAGCGLSRRKSEYVRDLAAHFVAGRLDPSAWAALDDEALIAALTDVRGIGRWTAEMFLIFNQLRPNVFPLDDLGLQRAVFERYFAGEKQPRQVLAEFGERWRPWRSVATWHLWRSLDPLPVEY</sequence>
<proteinExistence type="inferred from homology"/>
<evidence type="ECO:0000313" key="8">
    <source>
        <dbReference type="Proteomes" id="UP000808146"/>
    </source>
</evidence>
<dbReference type="GO" id="GO:0032993">
    <property type="term" value="C:protein-DNA complex"/>
    <property type="evidence" value="ECO:0007669"/>
    <property type="project" value="TreeGrafter"/>
</dbReference>
<protein>
    <recommendedName>
        <fullName evidence="3">DNA-3-methyladenine glycosylase II</fullName>
        <ecNumber evidence="3">3.2.2.21</ecNumber>
    </recommendedName>
</protein>
<evidence type="ECO:0000259" key="6">
    <source>
        <dbReference type="SMART" id="SM00478"/>
    </source>
</evidence>
<dbReference type="InterPro" id="IPR011257">
    <property type="entry name" value="DNA_glycosylase"/>
</dbReference>
<dbReference type="SUPFAM" id="SSF48150">
    <property type="entry name" value="DNA-glycosylase"/>
    <property type="match status" value="1"/>
</dbReference>
<dbReference type="InterPro" id="IPR051912">
    <property type="entry name" value="Alkylbase_DNA_Glycosylase/TA"/>
</dbReference>
<organism evidence="7 8">
    <name type="scientific">Candidatus Dechloromonas phosphorivorans</name>
    <dbReference type="NCBI Taxonomy" id="2899244"/>
    <lineage>
        <taxon>Bacteria</taxon>
        <taxon>Pseudomonadati</taxon>
        <taxon>Pseudomonadota</taxon>
        <taxon>Betaproteobacteria</taxon>
        <taxon>Rhodocyclales</taxon>
        <taxon>Azonexaceae</taxon>
        <taxon>Dechloromonas</taxon>
    </lineage>
</organism>
<dbReference type="GO" id="GO:0006285">
    <property type="term" value="P:base-excision repair, AP site formation"/>
    <property type="evidence" value="ECO:0007669"/>
    <property type="project" value="TreeGrafter"/>
</dbReference>
<gene>
    <name evidence="7" type="ORF">IPN75_00170</name>
</gene>
<dbReference type="GO" id="GO:0006307">
    <property type="term" value="P:DNA alkylation repair"/>
    <property type="evidence" value="ECO:0007669"/>
    <property type="project" value="TreeGrafter"/>
</dbReference>
<dbReference type="PANTHER" id="PTHR43003">
    <property type="entry name" value="DNA-3-METHYLADENINE GLYCOSYLASE"/>
    <property type="match status" value="1"/>
</dbReference>
<dbReference type="GO" id="GO:0043916">
    <property type="term" value="F:DNA-7-methylguanine glycosylase activity"/>
    <property type="evidence" value="ECO:0007669"/>
    <property type="project" value="TreeGrafter"/>
</dbReference>
<dbReference type="CDD" id="cd00056">
    <property type="entry name" value="ENDO3c"/>
    <property type="match status" value="1"/>
</dbReference>
<dbReference type="GO" id="GO:0005737">
    <property type="term" value="C:cytoplasm"/>
    <property type="evidence" value="ECO:0007669"/>
    <property type="project" value="TreeGrafter"/>
</dbReference>
<dbReference type="Pfam" id="PF00730">
    <property type="entry name" value="HhH-GPD"/>
    <property type="match status" value="1"/>
</dbReference>
<dbReference type="GO" id="GO:0008725">
    <property type="term" value="F:DNA-3-methyladenine glycosylase activity"/>
    <property type="evidence" value="ECO:0007669"/>
    <property type="project" value="TreeGrafter"/>
</dbReference>
<reference evidence="7" key="1">
    <citation type="submission" date="2020-10" db="EMBL/GenBank/DDBJ databases">
        <title>Connecting structure to function with the recovery of over 1000 high-quality activated sludge metagenome-assembled genomes encoding full-length rRNA genes using long-read sequencing.</title>
        <authorList>
            <person name="Singleton C.M."/>
            <person name="Petriglieri F."/>
            <person name="Kristensen J.M."/>
            <person name="Kirkegaard R.H."/>
            <person name="Michaelsen T.Y."/>
            <person name="Andersen M.H."/>
            <person name="Karst S.M."/>
            <person name="Dueholm M.S."/>
            <person name="Nielsen P.H."/>
            <person name="Albertsen M."/>
        </authorList>
    </citation>
    <scope>NUCLEOTIDE SEQUENCE</scope>
    <source>
        <strain evidence="7">OdNE_18-Q3-R46-58_BAT3C.305</strain>
    </source>
</reference>
<dbReference type="PROSITE" id="PS00516">
    <property type="entry name" value="ALKYLBASE_DNA_GLYCOS"/>
    <property type="match status" value="1"/>
</dbReference>
<dbReference type="EMBL" id="JADKBR010000001">
    <property type="protein sequence ID" value="MBK8888886.1"/>
    <property type="molecule type" value="Genomic_DNA"/>
</dbReference>
<dbReference type="InterPro" id="IPR003265">
    <property type="entry name" value="HhH-GPD_domain"/>
</dbReference>
<dbReference type="AlphaFoldDB" id="A0A9D7LJP1"/>
<dbReference type="Gene3D" id="1.10.340.30">
    <property type="entry name" value="Hypothetical protein, domain 2"/>
    <property type="match status" value="1"/>
</dbReference>
<feature type="domain" description="HhH-GPD" evidence="6">
    <location>
        <begin position="47"/>
        <end position="199"/>
    </location>
</feature>
<accession>A0A9D7LJP1</accession>
<keyword evidence="4" id="KW-0227">DNA damage</keyword>